<evidence type="ECO:0000313" key="2">
    <source>
        <dbReference type="Proteomes" id="UP000015453"/>
    </source>
</evidence>
<keyword evidence="2" id="KW-1185">Reference proteome</keyword>
<organism evidence="1 2">
    <name type="scientific">Genlisea aurea</name>
    <dbReference type="NCBI Taxonomy" id="192259"/>
    <lineage>
        <taxon>Eukaryota</taxon>
        <taxon>Viridiplantae</taxon>
        <taxon>Streptophyta</taxon>
        <taxon>Embryophyta</taxon>
        <taxon>Tracheophyta</taxon>
        <taxon>Spermatophyta</taxon>
        <taxon>Magnoliopsida</taxon>
        <taxon>eudicotyledons</taxon>
        <taxon>Gunneridae</taxon>
        <taxon>Pentapetalae</taxon>
        <taxon>asterids</taxon>
        <taxon>lamiids</taxon>
        <taxon>Lamiales</taxon>
        <taxon>Lentibulariaceae</taxon>
        <taxon>Genlisea</taxon>
    </lineage>
</organism>
<gene>
    <name evidence="1" type="ORF">M569_16437</name>
</gene>
<evidence type="ECO:0000313" key="1">
    <source>
        <dbReference type="EMBL" id="EPS58377.1"/>
    </source>
</evidence>
<proteinExistence type="predicted"/>
<sequence length="62" mass="6712">MGHKQVLKATISIFVGELAPSFLSEIEAELVGTTEQLNYGLKVPRCSIHSSCMFSPGDIWGS</sequence>
<dbReference type="AlphaFoldDB" id="S8DGB2"/>
<reference evidence="1 2" key="1">
    <citation type="journal article" date="2013" name="BMC Genomics">
        <title>The miniature genome of a carnivorous plant Genlisea aurea contains a low number of genes and short non-coding sequences.</title>
        <authorList>
            <person name="Leushkin E.V."/>
            <person name="Sutormin R.A."/>
            <person name="Nabieva E.R."/>
            <person name="Penin A.A."/>
            <person name="Kondrashov A.S."/>
            <person name="Logacheva M.D."/>
        </authorList>
    </citation>
    <scope>NUCLEOTIDE SEQUENCE [LARGE SCALE GENOMIC DNA]</scope>
</reference>
<name>S8DGB2_9LAMI</name>
<dbReference type="EMBL" id="AUSU01009277">
    <property type="protein sequence ID" value="EPS58377.1"/>
    <property type="molecule type" value="Genomic_DNA"/>
</dbReference>
<dbReference type="Proteomes" id="UP000015453">
    <property type="component" value="Unassembled WGS sequence"/>
</dbReference>
<protein>
    <submittedName>
        <fullName evidence="1">Uncharacterized protein</fullName>
    </submittedName>
</protein>
<comment type="caution">
    <text evidence="1">The sequence shown here is derived from an EMBL/GenBank/DDBJ whole genome shotgun (WGS) entry which is preliminary data.</text>
</comment>
<accession>S8DGB2</accession>